<evidence type="ECO:0000259" key="1">
    <source>
        <dbReference type="Pfam" id="PF02698"/>
    </source>
</evidence>
<name>A0A919TAM2_9ACTN</name>
<organism evidence="2 3">
    <name type="scientific">Paractinoplanes toevensis</name>
    <dbReference type="NCBI Taxonomy" id="571911"/>
    <lineage>
        <taxon>Bacteria</taxon>
        <taxon>Bacillati</taxon>
        <taxon>Actinomycetota</taxon>
        <taxon>Actinomycetes</taxon>
        <taxon>Micromonosporales</taxon>
        <taxon>Micromonosporaceae</taxon>
        <taxon>Paractinoplanes</taxon>
    </lineage>
</organism>
<dbReference type="Pfam" id="PF02698">
    <property type="entry name" value="DUF218"/>
    <property type="match status" value="1"/>
</dbReference>
<dbReference type="AlphaFoldDB" id="A0A919TAM2"/>
<feature type="domain" description="DUF218" evidence="1">
    <location>
        <begin position="4"/>
        <end position="140"/>
    </location>
</feature>
<dbReference type="Proteomes" id="UP000677082">
    <property type="component" value="Unassembled WGS sequence"/>
</dbReference>
<dbReference type="EMBL" id="BOQN01000038">
    <property type="protein sequence ID" value="GIM90940.1"/>
    <property type="molecule type" value="Genomic_DNA"/>
</dbReference>
<sequence>MNADVLLVFGRGVRFRGGRWELTPASAARVRAARDHVLAHAPHRPRVIFSGGWPEVSTGAAPPPAGFREGDLMLRAATGLEEHADLFAETRSRSTLENFLRTIEDRLLEGYAFGAGHPLGLVTHDWHLPRVRFLAGKVLGLRGDALLDVPATGGELHDDRRALLAARFGLLGARRGDVLLRRERLMVALLRRPTTG</sequence>
<dbReference type="InterPro" id="IPR003848">
    <property type="entry name" value="DUF218"/>
</dbReference>
<protein>
    <recommendedName>
        <fullName evidence="1">DUF218 domain-containing protein</fullName>
    </recommendedName>
</protein>
<dbReference type="RefSeq" id="WP_213006844.1">
    <property type="nucleotide sequence ID" value="NZ_BOQN01000038.1"/>
</dbReference>
<evidence type="ECO:0000313" key="2">
    <source>
        <dbReference type="EMBL" id="GIM90940.1"/>
    </source>
</evidence>
<evidence type="ECO:0000313" key="3">
    <source>
        <dbReference type="Proteomes" id="UP000677082"/>
    </source>
</evidence>
<comment type="caution">
    <text evidence="2">The sequence shown here is derived from an EMBL/GenBank/DDBJ whole genome shotgun (WGS) entry which is preliminary data.</text>
</comment>
<proteinExistence type="predicted"/>
<gene>
    <name evidence="2" type="ORF">Ato02nite_027330</name>
</gene>
<keyword evidence="3" id="KW-1185">Reference proteome</keyword>
<reference evidence="2 3" key="1">
    <citation type="submission" date="2021-03" db="EMBL/GenBank/DDBJ databases">
        <title>Whole genome shotgun sequence of Actinoplanes toevensis NBRC 105298.</title>
        <authorList>
            <person name="Komaki H."/>
            <person name="Tamura T."/>
        </authorList>
    </citation>
    <scope>NUCLEOTIDE SEQUENCE [LARGE SCALE GENOMIC DNA]</scope>
    <source>
        <strain evidence="2 3">NBRC 105298</strain>
    </source>
</reference>
<accession>A0A919TAM2</accession>